<dbReference type="KEGG" id="cag:Cagg_3292"/>
<dbReference type="PANTHER" id="PTHR33055:SF13">
    <property type="entry name" value="TRANSPOSASE"/>
    <property type="match status" value="1"/>
</dbReference>
<name>B8G890_CHLAD</name>
<proteinExistence type="predicted"/>
<dbReference type="OrthoDB" id="140531at2"/>
<evidence type="ECO:0000256" key="1">
    <source>
        <dbReference type="SAM" id="MobiDB-lite"/>
    </source>
</evidence>
<dbReference type="eggNOG" id="COG3547">
    <property type="taxonomic scope" value="Bacteria"/>
</dbReference>
<reference evidence="3" key="1">
    <citation type="submission" date="2008-12" db="EMBL/GenBank/DDBJ databases">
        <title>Complete sequence of Chloroflexus aggregans DSM 9485.</title>
        <authorList>
            <consortium name="US DOE Joint Genome Institute"/>
            <person name="Lucas S."/>
            <person name="Copeland A."/>
            <person name="Lapidus A."/>
            <person name="Glavina del Rio T."/>
            <person name="Dalin E."/>
            <person name="Tice H."/>
            <person name="Pitluck S."/>
            <person name="Foster B."/>
            <person name="Larimer F."/>
            <person name="Land M."/>
            <person name="Hauser L."/>
            <person name="Kyrpides N."/>
            <person name="Mikhailova N."/>
            <person name="Bryant D."/>
            <person name="Richardson P."/>
        </authorList>
    </citation>
    <scope>NUCLEOTIDE SEQUENCE</scope>
    <source>
        <strain evidence="3">DSM 9485</strain>
    </source>
</reference>
<organism evidence="3 4">
    <name type="scientific">Chloroflexus aggregans (strain MD-66 / DSM 9485)</name>
    <dbReference type="NCBI Taxonomy" id="326427"/>
    <lineage>
        <taxon>Bacteria</taxon>
        <taxon>Bacillati</taxon>
        <taxon>Chloroflexota</taxon>
        <taxon>Chloroflexia</taxon>
        <taxon>Chloroflexales</taxon>
        <taxon>Chloroflexineae</taxon>
        <taxon>Chloroflexaceae</taxon>
        <taxon>Chloroflexus</taxon>
    </lineage>
</organism>
<feature type="region of interest" description="Disordered" evidence="1">
    <location>
        <begin position="163"/>
        <end position="240"/>
    </location>
</feature>
<protein>
    <submittedName>
        <fullName evidence="3">Transposase</fullName>
    </submittedName>
</protein>
<dbReference type="RefSeq" id="WP_015941991.1">
    <property type="nucleotide sequence ID" value="NC_011831.1"/>
</dbReference>
<dbReference type="PANTHER" id="PTHR33055">
    <property type="entry name" value="TRANSPOSASE FOR INSERTION SEQUENCE ELEMENT IS1111A"/>
    <property type="match status" value="1"/>
</dbReference>
<dbReference type="Pfam" id="PF01548">
    <property type="entry name" value="DEDD_Tnp_IS110"/>
    <property type="match status" value="1"/>
</dbReference>
<dbReference type="InterPro" id="IPR002525">
    <property type="entry name" value="Transp_IS110-like_N"/>
</dbReference>
<evidence type="ECO:0000313" key="3">
    <source>
        <dbReference type="EMBL" id="ACL26144.1"/>
    </source>
</evidence>
<accession>B8G890</accession>
<dbReference type="HOGENOM" id="CLU_036902_11_1_0"/>
<keyword evidence="4" id="KW-1185">Reference proteome</keyword>
<dbReference type="Proteomes" id="UP000002508">
    <property type="component" value="Chromosome"/>
</dbReference>
<dbReference type="GO" id="GO:0004803">
    <property type="term" value="F:transposase activity"/>
    <property type="evidence" value="ECO:0007669"/>
    <property type="project" value="InterPro"/>
</dbReference>
<dbReference type="AlphaFoldDB" id="B8G890"/>
<dbReference type="GO" id="GO:0003677">
    <property type="term" value="F:DNA binding"/>
    <property type="evidence" value="ECO:0007669"/>
    <property type="project" value="InterPro"/>
</dbReference>
<dbReference type="NCBIfam" id="NF033542">
    <property type="entry name" value="transpos_IS110"/>
    <property type="match status" value="1"/>
</dbReference>
<sequence>MNNLDALAVVHPNAAGLDIGSHEIWAAIRPDHPGETVRRFATFTPDLEGLADWLLACGVDTVAMESTGVYWIPAFEVLEQRGIECFLVNARSVRHVPGRKSDVQDCQWLQKLHSLGLLSASFRPDAEMRSLRTLLRHRAQLIQHRAPHILHMQKALQQMNLHAPRHGGYHRRDRPQDRARHRRRRARPAHPGPPSSPLLQVLRGDHRQGPHRPLAGGAALRPTAVPRAVRLDTSKTKNKPADSTRAELFRITGVDLVAVDGISASLAQTILSEIGTDMSRFPSGGPSTQGRPTRLRAHPEGCAGPELAGSPARLALTRASNSDGRAFRVV</sequence>
<evidence type="ECO:0000259" key="2">
    <source>
        <dbReference type="Pfam" id="PF01548"/>
    </source>
</evidence>
<evidence type="ECO:0000313" key="4">
    <source>
        <dbReference type="Proteomes" id="UP000002508"/>
    </source>
</evidence>
<dbReference type="InterPro" id="IPR047650">
    <property type="entry name" value="Transpos_IS110"/>
</dbReference>
<feature type="domain" description="Transposase IS110-like N-terminal" evidence="2">
    <location>
        <begin position="15"/>
        <end position="159"/>
    </location>
</feature>
<gene>
    <name evidence="3" type="ordered locus">Cagg_3292</name>
</gene>
<feature type="compositionally biased region" description="Basic residues" evidence="1">
    <location>
        <begin position="163"/>
        <end position="188"/>
    </location>
</feature>
<feature type="compositionally biased region" description="Basic and acidic residues" evidence="1">
    <location>
        <begin position="229"/>
        <end position="240"/>
    </location>
</feature>
<dbReference type="EMBL" id="CP001337">
    <property type="protein sequence ID" value="ACL26144.1"/>
    <property type="molecule type" value="Genomic_DNA"/>
</dbReference>
<dbReference type="GO" id="GO:0006313">
    <property type="term" value="P:DNA transposition"/>
    <property type="evidence" value="ECO:0007669"/>
    <property type="project" value="InterPro"/>
</dbReference>